<dbReference type="InterPro" id="IPR036979">
    <property type="entry name" value="CM_dom_sf"/>
</dbReference>
<accession>A0A562SNQ2</accession>
<evidence type="ECO:0000313" key="4">
    <source>
        <dbReference type="Proteomes" id="UP000320593"/>
    </source>
</evidence>
<evidence type="ECO:0000313" key="3">
    <source>
        <dbReference type="EMBL" id="TWI82713.1"/>
    </source>
</evidence>
<dbReference type="SUPFAM" id="SSF48600">
    <property type="entry name" value="Chorismate mutase II"/>
    <property type="match status" value="1"/>
</dbReference>
<dbReference type="Gene3D" id="1.20.59.10">
    <property type="entry name" value="Chorismate mutase"/>
    <property type="match status" value="1"/>
</dbReference>
<dbReference type="GO" id="GO:0046417">
    <property type="term" value="P:chorismate metabolic process"/>
    <property type="evidence" value="ECO:0007669"/>
    <property type="project" value="InterPro"/>
</dbReference>
<proteinExistence type="predicted"/>
<dbReference type="GO" id="GO:0004106">
    <property type="term" value="F:chorismate mutase activity"/>
    <property type="evidence" value="ECO:0007669"/>
    <property type="project" value="UniProtKB-EC"/>
</dbReference>
<dbReference type="InterPro" id="IPR036263">
    <property type="entry name" value="Chorismate_II_sf"/>
</dbReference>
<protein>
    <recommendedName>
        <fullName evidence="1">chorismate mutase</fullName>
        <ecNumber evidence="1">5.4.99.5</ecNumber>
    </recommendedName>
</protein>
<keyword evidence="4" id="KW-1185">Reference proteome</keyword>
<organism evidence="3 4">
    <name type="scientific">Roseibium hamelinense</name>
    <dbReference type="NCBI Taxonomy" id="150831"/>
    <lineage>
        <taxon>Bacteria</taxon>
        <taxon>Pseudomonadati</taxon>
        <taxon>Pseudomonadota</taxon>
        <taxon>Alphaproteobacteria</taxon>
        <taxon>Hyphomicrobiales</taxon>
        <taxon>Stappiaceae</taxon>
        <taxon>Roseibium</taxon>
    </lineage>
</organism>
<feature type="domain" description="Chorismate mutase" evidence="2">
    <location>
        <begin position="1"/>
        <end position="72"/>
    </location>
</feature>
<evidence type="ECO:0000256" key="1">
    <source>
        <dbReference type="ARBA" id="ARBA00012404"/>
    </source>
</evidence>
<name>A0A562SNQ2_9HYPH</name>
<evidence type="ECO:0000259" key="2">
    <source>
        <dbReference type="SMART" id="SM00830"/>
    </source>
</evidence>
<dbReference type="AlphaFoldDB" id="A0A562SNQ2"/>
<dbReference type="EC" id="5.4.99.5" evidence="1"/>
<dbReference type="SMART" id="SM00830">
    <property type="entry name" value="CM_2"/>
    <property type="match status" value="1"/>
</dbReference>
<dbReference type="InterPro" id="IPR002701">
    <property type="entry name" value="CM_II_prokaryot"/>
</dbReference>
<sequence>MHALLIERAQVVQGLIAAHRATGDEGPVLDPVRDAERMRLLVERHEGDLPLTAVEHLWRDIVATCAFLEAPFTVHLDGGAELLGMLDAARYHFGFNPELEAGSDAADVVGVVAGSQNDIGLIALSDRSDLPWWRGLSETGARVTARLPFLVLDTRPADLPMLVISRAEVPRDQQDVIVYDARWGSVLPGDLMGQGIEVVSFHRSASGVDALIAVSADLDETEALKACADAGAEPDVLRPVGGYTAAIDIESDTNEEFETVVTIVSEG</sequence>
<gene>
    <name evidence="3" type="ORF">JM93_03227</name>
</gene>
<comment type="caution">
    <text evidence="3">The sequence shown here is derived from an EMBL/GenBank/DDBJ whole genome shotgun (WGS) entry which is preliminary data.</text>
</comment>
<reference evidence="3 4" key="1">
    <citation type="submission" date="2019-07" db="EMBL/GenBank/DDBJ databases">
        <title>Genomic Encyclopedia of Archaeal and Bacterial Type Strains, Phase II (KMG-II): from individual species to whole genera.</title>
        <authorList>
            <person name="Goeker M."/>
        </authorList>
    </citation>
    <scope>NUCLEOTIDE SEQUENCE [LARGE SCALE GENOMIC DNA]</scope>
    <source>
        <strain evidence="3 4">ATCC BAA-252</strain>
    </source>
</reference>
<dbReference type="EMBL" id="VLLF01000008">
    <property type="protein sequence ID" value="TWI82713.1"/>
    <property type="molecule type" value="Genomic_DNA"/>
</dbReference>
<dbReference type="Proteomes" id="UP000320593">
    <property type="component" value="Unassembled WGS sequence"/>
</dbReference>